<feature type="non-terminal residue" evidence="1">
    <location>
        <position position="1"/>
    </location>
</feature>
<gene>
    <name evidence="1" type="ORF">FOZ62_014484</name>
</gene>
<evidence type="ECO:0000313" key="2">
    <source>
        <dbReference type="Proteomes" id="UP000574390"/>
    </source>
</evidence>
<dbReference type="Proteomes" id="UP000574390">
    <property type="component" value="Unassembled WGS sequence"/>
</dbReference>
<sequence length="162" mass="17482">AAASRKGGSSNFFEKGNESFGDHQSSGASASAVADHLGNIVVLKQRPFGFYICPDALIDNLWLPDHWNVLMLSLFLEKLAEAGFLFDALFVGLKVFRIRGTAEKRHYQVENDELEGSVSSFAAGFGEGTLLSKMSELSLLQIHSDLVVDLEGVCPGGPLSSF</sequence>
<accession>A0A7J6PVV7</accession>
<protein>
    <submittedName>
        <fullName evidence="1">Uncharacterized protein</fullName>
    </submittedName>
</protein>
<dbReference type="EMBL" id="JABANM010034443">
    <property type="protein sequence ID" value="KAF4699620.1"/>
    <property type="molecule type" value="Genomic_DNA"/>
</dbReference>
<evidence type="ECO:0000313" key="1">
    <source>
        <dbReference type="EMBL" id="KAF4699620.1"/>
    </source>
</evidence>
<comment type="caution">
    <text evidence="1">The sequence shown here is derived from an EMBL/GenBank/DDBJ whole genome shotgun (WGS) entry which is preliminary data.</text>
</comment>
<reference evidence="1 2" key="1">
    <citation type="submission" date="2020-04" db="EMBL/GenBank/DDBJ databases">
        <title>Perkinsus olseni comparative genomics.</title>
        <authorList>
            <person name="Bogema D.R."/>
        </authorList>
    </citation>
    <scope>NUCLEOTIDE SEQUENCE [LARGE SCALE GENOMIC DNA]</scope>
    <source>
        <strain evidence="1">ATCC PRA-205</strain>
    </source>
</reference>
<name>A0A7J6PVV7_PEROL</name>
<dbReference type="AlphaFoldDB" id="A0A7J6PVV7"/>
<proteinExistence type="predicted"/>
<organism evidence="1 2">
    <name type="scientific">Perkinsus olseni</name>
    <name type="common">Perkinsus atlanticus</name>
    <dbReference type="NCBI Taxonomy" id="32597"/>
    <lineage>
        <taxon>Eukaryota</taxon>
        <taxon>Sar</taxon>
        <taxon>Alveolata</taxon>
        <taxon>Perkinsozoa</taxon>
        <taxon>Perkinsea</taxon>
        <taxon>Perkinsida</taxon>
        <taxon>Perkinsidae</taxon>
        <taxon>Perkinsus</taxon>
    </lineage>
</organism>